<gene>
    <name evidence="6" type="ORF">GCM10007940_27850</name>
</gene>
<keyword evidence="2" id="KW-0812">Transmembrane</keyword>
<keyword evidence="1" id="KW-0597">Phosphoprotein</keyword>
<accession>A0AA37SU68</accession>
<dbReference type="InterPro" id="IPR036890">
    <property type="entry name" value="HATPase_C_sf"/>
</dbReference>
<evidence type="ECO:0000313" key="7">
    <source>
        <dbReference type="Proteomes" id="UP001156666"/>
    </source>
</evidence>
<reference evidence="6" key="1">
    <citation type="journal article" date="2014" name="Int. J. Syst. Evol. Microbiol.">
        <title>Complete genome sequence of Corynebacterium casei LMG S-19264T (=DSM 44701T), isolated from a smear-ripened cheese.</title>
        <authorList>
            <consortium name="US DOE Joint Genome Institute (JGI-PGF)"/>
            <person name="Walter F."/>
            <person name="Albersmeier A."/>
            <person name="Kalinowski J."/>
            <person name="Ruckert C."/>
        </authorList>
    </citation>
    <scope>NUCLEOTIDE SEQUENCE</scope>
    <source>
        <strain evidence="6">NBRC 108769</strain>
    </source>
</reference>
<feature type="domain" description="Histidine kinase/HSP90-like ATPase" evidence="3">
    <location>
        <begin position="937"/>
        <end position="1020"/>
    </location>
</feature>
<evidence type="ECO:0000259" key="3">
    <source>
        <dbReference type="Pfam" id="PF02518"/>
    </source>
</evidence>
<protein>
    <recommendedName>
        <fullName evidence="8">Histidine kinase domain-containing protein</fullName>
    </recommendedName>
</protein>
<dbReference type="Proteomes" id="UP001156666">
    <property type="component" value="Unassembled WGS sequence"/>
</dbReference>
<dbReference type="SUPFAM" id="SSF63829">
    <property type="entry name" value="Calcium-dependent phosphotriesterase"/>
    <property type="match status" value="2"/>
</dbReference>
<dbReference type="Pfam" id="PF02518">
    <property type="entry name" value="HATPase_c"/>
    <property type="match status" value="1"/>
</dbReference>
<evidence type="ECO:0000256" key="1">
    <source>
        <dbReference type="ARBA" id="ARBA00022553"/>
    </source>
</evidence>
<evidence type="ECO:0000313" key="6">
    <source>
        <dbReference type="EMBL" id="GLR18170.1"/>
    </source>
</evidence>
<dbReference type="Gene3D" id="3.30.565.10">
    <property type="entry name" value="Histidine kinase-like ATPase, C-terminal domain"/>
    <property type="match status" value="1"/>
</dbReference>
<reference evidence="6" key="2">
    <citation type="submission" date="2023-01" db="EMBL/GenBank/DDBJ databases">
        <title>Draft genome sequence of Portibacter lacus strain NBRC 108769.</title>
        <authorList>
            <person name="Sun Q."/>
            <person name="Mori K."/>
        </authorList>
    </citation>
    <scope>NUCLEOTIDE SEQUENCE</scope>
    <source>
        <strain evidence="6">NBRC 108769</strain>
    </source>
</reference>
<keyword evidence="7" id="KW-1185">Reference proteome</keyword>
<dbReference type="RefSeq" id="WP_235294400.1">
    <property type="nucleotide sequence ID" value="NZ_BSOH01000015.1"/>
</dbReference>
<dbReference type="AlphaFoldDB" id="A0AA37SU68"/>
<evidence type="ECO:0000259" key="4">
    <source>
        <dbReference type="Pfam" id="PF07495"/>
    </source>
</evidence>
<feature type="transmembrane region" description="Helical" evidence="2">
    <location>
        <begin position="18"/>
        <end position="38"/>
    </location>
</feature>
<dbReference type="InterPro" id="IPR011123">
    <property type="entry name" value="Y_Y_Y"/>
</dbReference>
<comment type="caution">
    <text evidence="6">The sequence shown here is derived from an EMBL/GenBank/DDBJ whole genome shotgun (WGS) entry which is preliminary data.</text>
</comment>
<dbReference type="CDD" id="cd16917">
    <property type="entry name" value="HATPase_UhpB-NarQ-NarX-like"/>
    <property type="match status" value="1"/>
</dbReference>
<dbReference type="Gene3D" id="2.60.40.10">
    <property type="entry name" value="Immunoglobulins"/>
    <property type="match status" value="1"/>
</dbReference>
<dbReference type="InterPro" id="IPR013783">
    <property type="entry name" value="Ig-like_fold"/>
</dbReference>
<keyword evidence="2" id="KW-1133">Transmembrane helix</keyword>
<organism evidence="6 7">
    <name type="scientific">Portibacter lacus</name>
    <dbReference type="NCBI Taxonomy" id="1099794"/>
    <lineage>
        <taxon>Bacteria</taxon>
        <taxon>Pseudomonadati</taxon>
        <taxon>Bacteroidota</taxon>
        <taxon>Saprospiria</taxon>
        <taxon>Saprospirales</taxon>
        <taxon>Haliscomenobacteraceae</taxon>
        <taxon>Portibacter</taxon>
    </lineage>
</organism>
<keyword evidence="2" id="KW-0472">Membrane</keyword>
<evidence type="ECO:0000256" key="2">
    <source>
        <dbReference type="SAM" id="Phobius"/>
    </source>
</evidence>
<dbReference type="Pfam" id="PF07494">
    <property type="entry name" value="Reg_prop"/>
    <property type="match status" value="2"/>
</dbReference>
<dbReference type="InterPro" id="IPR011712">
    <property type="entry name" value="Sig_transdc_His_kin_sub3_dim/P"/>
</dbReference>
<dbReference type="EMBL" id="BSOH01000015">
    <property type="protein sequence ID" value="GLR18170.1"/>
    <property type="molecule type" value="Genomic_DNA"/>
</dbReference>
<evidence type="ECO:0000259" key="5">
    <source>
        <dbReference type="Pfam" id="PF07730"/>
    </source>
</evidence>
<dbReference type="PANTHER" id="PTHR43547">
    <property type="entry name" value="TWO-COMPONENT HISTIDINE KINASE"/>
    <property type="match status" value="1"/>
</dbReference>
<dbReference type="GO" id="GO:0016020">
    <property type="term" value="C:membrane"/>
    <property type="evidence" value="ECO:0007669"/>
    <property type="project" value="InterPro"/>
</dbReference>
<feature type="transmembrane region" description="Helical" evidence="2">
    <location>
        <begin position="789"/>
        <end position="809"/>
    </location>
</feature>
<dbReference type="InterPro" id="IPR015943">
    <property type="entry name" value="WD40/YVTN_repeat-like_dom_sf"/>
</dbReference>
<feature type="domain" description="Two component regulator three Y" evidence="4">
    <location>
        <begin position="719"/>
        <end position="781"/>
    </location>
</feature>
<dbReference type="SUPFAM" id="SSF55874">
    <property type="entry name" value="ATPase domain of HSP90 chaperone/DNA topoisomerase II/histidine kinase"/>
    <property type="match status" value="1"/>
</dbReference>
<dbReference type="Pfam" id="PF07495">
    <property type="entry name" value="Y_Y_Y"/>
    <property type="match status" value="1"/>
</dbReference>
<name>A0AA37SU68_9BACT</name>
<proteinExistence type="predicted"/>
<dbReference type="InterPro" id="IPR011110">
    <property type="entry name" value="Reg_prop"/>
</dbReference>
<dbReference type="Pfam" id="PF07730">
    <property type="entry name" value="HisKA_3"/>
    <property type="match status" value="1"/>
</dbReference>
<dbReference type="Gene3D" id="2.130.10.10">
    <property type="entry name" value="YVTN repeat-like/Quinoprotein amine dehydrogenase"/>
    <property type="match status" value="3"/>
</dbReference>
<dbReference type="InterPro" id="IPR003594">
    <property type="entry name" value="HATPase_dom"/>
</dbReference>
<dbReference type="GO" id="GO:0046983">
    <property type="term" value="F:protein dimerization activity"/>
    <property type="evidence" value="ECO:0007669"/>
    <property type="project" value="InterPro"/>
</dbReference>
<dbReference type="PANTHER" id="PTHR43547:SF2">
    <property type="entry name" value="HYBRID SIGNAL TRANSDUCTION HISTIDINE KINASE C"/>
    <property type="match status" value="1"/>
</dbReference>
<feature type="domain" description="Signal transduction histidine kinase subgroup 3 dimerisation and phosphoacceptor" evidence="5">
    <location>
        <begin position="829"/>
        <end position="891"/>
    </location>
</feature>
<dbReference type="GO" id="GO:0000155">
    <property type="term" value="F:phosphorelay sensor kinase activity"/>
    <property type="evidence" value="ECO:0007669"/>
    <property type="project" value="InterPro"/>
</dbReference>
<sequence>MEYIGLDYQVSWKILKGLFSRLVFMPIIVLFFFANQGFSQNELFFKQLTESFTNTIIKDADGFIWVGTQDGLLRYDNNEFKSFRHKKDEQHSLPNNYIWTIVEDLNENLWIGTFGGGLAMWDKTKEKFFNFENKIDQGAASIHALEIYQDSLLLVGTETGLFTFNIEVKKYVDSLNCLNSNDCFINDIYVSDQGDAYIATNGGVFVKESTSKTYEKLILDHSDSPVHCIEGIAHRIYIGTDNGLFTYNQRKKIVNHQLADKVVVSILPINTEEWYVGTNTGLGQFSNKDGYIWHREELAGENTLKSDFIHTLYEIEDEIVWAGTRKGIHQFTIKPPVFQNLNRIYNNSICSPTALGMTEDKNANVWICSREGLLFLDMEGNKDYWEAKCYNPQNTPEMRNAYTINITKDSKDDLWLAYRKNGFSRIRQVGSELIWTDFPKVNSILNGDGINQVFEDSDGTYWLATRGKGLMQFDPQTEEIITYDVSNGLSHPYVFRIFEDSEQRLWLSTANGGLCQFDKKGKSFNCYTVDRNNPSSIAADMVLSTSQFSDNRLLVSTVNGLNILEKDATFRLINMLDGLTNNIIYGALEDDNGYLWVSTNEGISRLDISGDEVKTINYTKENGLGSKEFNQHSFLEHSSGLFFFGGVEGVTFFDPIKIESEKIKASIVFTDFQLFNNSVPVDGTSANEFTLQKSINETSEIKLDYNENSIAFEFAALAYGNAGTLTYLHKMEGLEEEWIASGNRNYVSYPKVPPGNYQFKVRLMDQNEQILDVEKSINIYISRPPWKTWWAYLFYLGVLVATVYGIIYVQTERTKAIAEARENERSIFRKKMSRDFHDEAGNKITMISLLTDHATRNTSDSKVISTMEQLQDNIQELRSGMQDFIWVLDPAKDNLFDVLVRFRDFAHDSFEYTDIEFQFDSIDPSLEKVEMQGNVRRHFLLIFKEAITNILKYAKASKVKFKFSKNEDEWKFHLKDDGVGFDIDELKRINGLNNMIARGEKINAEVEIVSKSGKGTSIILKWIS</sequence>
<evidence type="ECO:0008006" key="8">
    <source>
        <dbReference type="Google" id="ProtNLM"/>
    </source>
</evidence>